<proteinExistence type="predicted"/>
<evidence type="ECO:0000256" key="5">
    <source>
        <dbReference type="ARBA" id="ARBA00023273"/>
    </source>
</evidence>
<feature type="domain" description="DM10" evidence="8">
    <location>
        <begin position="226"/>
        <end position="364"/>
    </location>
</feature>
<dbReference type="InterPro" id="IPR006602">
    <property type="entry name" value="DM10_dom"/>
</dbReference>
<comment type="subcellular location">
    <subcellularLocation>
        <location evidence="1">Cytoplasm</location>
        <location evidence="1">Cytoskeleton</location>
        <location evidence="1">Cilium axoneme</location>
    </subcellularLocation>
</comment>
<evidence type="ECO:0000313" key="9">
    <source>
        <dbReference type="Ensembl" id="ENSCCRP00015121183.1"/>
    </source>
</evidence>
<evidence type="ECO:0000313" key="10">
    <source>
        <dbReference type="Proteomes" id="UP000694700"/>
    </source>
</evidence>
<accession>A0A8C2BL95</accession>
<evidence type="ECO:0000256" key="2">
    <source>
        <dbReference type="ARBA" id="ARBA00022490"/>
    </source>
</evidence>
<dbReference type="SMART" id="SM00676">
    <property type="entry name" value="DM10"/>
    <property type="match status" value="3"/>
</dbReference>
<dbReference type="PANTHER" id="PTHR12086:SF11">
    <property type="entry name" value="EF-HAND DOMAIN-CONTAINING FAMILY MEMBER C2"/>
    <property type="match status" value="1"/>
</dbReference>
<feature type="domain" description="DM10" evidence="8">
    <location>
        <begin position="426"/>
        <end position="533"/>
    </location>
</feature>
<reference evidence="9" key="1">
    <citation type="submission" date="2025-08" db="UniProtKB">
        <authorList>
            <consortium name="Ensembl"/>
        </authorList>
    </citation>
    <scope>IDENTIFICATION</scope>
</reference>
<dbReference type="PROSITE" id="PS51336">
    <property type="entry name" value="DM10"/>
    <property type="match status" value="3"/>
</dbReference>
<organism evidence="9 10">
    <name type="scientific">Cyprinus carpio</name>
    <name type="common">Common carp</name>
    <dbReference type="NCBI Taxonomy" id="7962"/>
    <lineage>
        <taxon>Eukaryota</taxon>
        <taxon>Metazoa</taxon>
        <taxon>Chordata</taxon>
        <taxon>Craniata</taxon>
        <taxon>Vertebrata</taxon>
        <taxon>Euteleostomi</taxon>
        <taxon>Actinopterygii</taxon>
        <taxon>Neopterygii</taxon>
        <taxon>Teleostei</taxon>
        <taxon>Ostariophysi</taxon>
        <taxon>Cypriniformes</taxon>
        <taxon>Cyprinidae</taxon>
        <taxon>Cyprininae</taxon>
        <taxon>Cyprinus</taxon>
    </lineage>
</organism>
<evidence type="ECO:0000256" key="1">
    <source>
        <dbReference type="ARBA" id="ARBA00004430"/>
    </source>
</evidence>
<protein>
    <recommendedName>
        <fullName evidence="7">EF-hand domain-containing family member C2</fullName>
    </recommendedName>
</protein>
<feature type="domain" description="DM10" evidence="8">
    <location>
        <begin position="75"/>
        <end position="182"/>
    </location>
</feature>
<dbReference type="Ensembl" id="ENSCCRT00015125017.1">
    <property type="protein sequence ID" value="ENSCCRP00015121183.1"/>
    <property type="gene ID" value="ENSCCRG00015047643.1"/>
</dbReference>
<dbReference type="InterPro" id="IPR040193">
    <property type="entry name" value="EFHC1/EFHC2/EFHB"/>
</dbReference>
<dbReference type="FunFam" id="2.30.29.170:FF:000003">
    <property type="entry name" value="EF-hand domain (C-terminal) containing 1"/>
    <property type="match status" value="1"/>
</dbReference>
<evidence type="ECO:0000256" key="3">
    <source>
        <dbReference type="ARBA" id="ARBA00022737"/>
    </source>
</evidence>
<comment type="function">
    <text evidence="6">Microtubule inner protein (MIP) part of the dynein-decorated doublet microtubules (DMTs) in cilia axoneme, which is required for motile cilia beating.</text>
</comment>
<evidence type="ECO:0000256" key="4">
    <source>
        <dbReference type="ARBA" id="ARBA00023212"/>
    </source>
</evidence>
<dbReference type="Gene3D" id="1.10.238.10">
    <property type="entry name" value="EF-hand"/>
    <property type="match status" value="1"/>
</dbReference>
<evidence type="ECO:0000256" key="7">
    <source>
        <dbReference type="ARBA" id="ARBA00039880"/>
    </source>
</evidence>
<dbReference type="SUPFAM" id="SSF47473">
    <property type="entry name" value="EF-hand"/>
    <property type="match status" value="1"/>
</dbReference>
<dbReference type="Pfam" id="PF06565">
    <property type="entry name" value="DM10_dom"/>
    <property type="match status" value="3"/>
</dbReference>
<keyword evidence="4" id="KW-0206">Cytoskeleton</keyword>
<evidence type="ECO:0000256" key="6">
    <source>
        <dbReference type="ARBA" id="ARBA00035003"/>
    </source>
</evidence>
<dbReference type="GO" id="GO:0005874">
    <property type="term" value="C:microtubule"/>
    <property type="evidence" value="ECO:0007669"/>
    <property type="project" value="TreeGrafter"/>
</dbReference>
<dbReference type="Gene3D" id="2.30.29.170">
    <property type="match status" value="3"/>
</dbReference>
<keyword evidence="3" id="KW-0677">Repeat</keyword>
<sequence length="743" mass="85855">MALPMLPGNSVNRNLGKEKFHKSQHFDYSNGVAMMVGSEKPGIGGELLLGQSARPKYSLFPKGEGSNAPAWVAFDKQVLCFDAYFQEAVPQRREEKYRVRKCKIYFYLEDDTIQVVEPELKNSGIPQGTLIRRHRIPLPAPKDDCFYNVHHFNINQEIVFYNRTFMITDCDPFTRNFLIKMGVRLIPPASTPADPYATHRQEMEENMKPLRPYERIDTLKQFLEHDRKVLRFYCYWNDTESMFGDSRELILHYFLADDTMEIYEVVLPNSGRDAVPKFLHRGKLPKHAPIPKHQPGEITDRTVLNVFGPVGQGGRYILDSLKVIEEEFHKDCDLTIGGVINVWGRRVIICDCDNFTKEYYRSKYGIEDFTPVSYQASFPPKPARQVPPYTGFGSEEDSLCSCQGLLPKPPQKDFKKLMEKDRQGLVSNVLRFVAKMLTDSPVDKERVFIIYFYLSDDTIAVFEPPQRNSGVIGGKFLKRGQVKKPGQELFKSEMSEYFTAQDLYVGARLDLNNQPFQLLDADEFTFSYMEQHADEVTHKNHSLFCIYSKKILHRNFIEIPSLIAQAFCNGCVLHRTLLAEMDVQLSEHEIIRLGRNYSLREQPEVDLSLVLAVAQDQLKKKNFENFTDMIRAFTHEDRDRSGHLSSKEAQIIFKAFRLPLSDDLQRALLEKFQDESEKIDYHAFLSNINWRENPAPAVLPDVTVKVSLKAVWMTLKKTVHFFYQQTHILRRHSLTFAKAATCT</sequence>
<dbReference type="FunFam" id="2.30.29.170:FF:000002">
    <property type="entry name" value="EF-hand domain (C-terminal) containing 1"/>
    <property type="match status" value="1"/>
</dbReference>
<dbReference type="FunFam" id="2.30.29.170:FF:000001">
    <property type="entry name" value="EF-hand domain containing 1"/>
    <property type="match status" value="1"/>
</dbReference>
<name>A0A8C2BL95_CYPCA</name>
<keyword evidence="5" id="KW-0966">Cell projection</keyword>
<dbReference type="PANTHER" id="PTHR12086">
    <property type="entry name" value="EF-HAND DOMAIN C-TERMINAL CONTAINING PROTEIN"/>
    <property type="match status" value="1"/>
</dbReference>
<dbReference type="InterPro" id="IPR011992">
    <property type="entry name" value="EF-hand-dom_pair"/>
</dbReference>
<evidence type="ECO:0000259" key="8">
    <source>
        <dbReference type="PROSITE" id="PS51336"/>
    </source>
</evidence>
<keyword evidence="2" id="KW-0963">Cytoplasm</keyword>
<dbReference type="GO" id="GO:0005930">
    <property type="term" value="C:axoneme"/>
    <property type="evidence" value="ECO:0007669"/>
    <property type="project" value="UniProtKB-SubCell"/>
</dbReference>
<dbReference type="GO" id="GO:0010975">
    <property type="term" value="P:regulation of neuron projection development"/>
    <property type="evidence" value="ECO:0007669"/>
    <property type="project" value="TreeGrafter"/>
</dbReference>
<dbReference type="AlphaFoldDB" id="A0A8C2BL95"/>
<dbReference type="Proteomes" id="UP000694700">
    <property type="component" value="Unplaced"/>
</dbReference>